<dbReference type="PANTHER" id="PTHR31051:SF1">
    <property type="entry name" value="PROTEASOME ASSEMBLY CHAPERONE 3"/>
    <property type="match status" value="1"/>
</dbReference>
<dbReference type="EMBL" id="KZ819636">
    <property type="protein sequence ID" value="PWN90967.1"/>
    <property type="molecule type" value="Genomic_DNA"/>
</dbReference>
<dbReference type="OrthoDB" id="5593278at2759"/>
<dbReference type="Proteomes" id="UP000245768">
    <property type="component" value="Unassembled WGS sequence"/>
</dbReference>
<reference evidence="1 2" key="1">
    <citation type="journal article" date="2018" name="Mol. Biol. Evol.">
        <title>Broad Genomic Sampling Reveals a Smut Pathogenic Ancestry of the Fungal Clade Ustilaginomycotina.</title>
        <authorList>
            <person name="Kijpornyongpan T."/>
            <person name="Mondo S.J."/>
            <person name="Barry K."/>
            <person name="Sandor L."/>
            <person name="Lee J."/>
            <person name="Lipzen A."/>
            <person name="Pangilinan J."/>
            <person name="LaButti K."/>
            <person name="Hainaut M."/>
            <person name="Henrissat B."/>
            <person name="Grigoriev I.V."/>
            <person name="Spatafora J.W."/>
            <person name="Aime M.C."/>
        </authorList>
    </citation>
    <scope>NUCLEOTIDE SEQUENCE [LARGE SCALE GENOMIC DNA]</scope>
    <source>
        <strain evidence="1 2">MCA 4198</strain>
    </source>
</reference>
<dbReference type="STRING" id="215250.A0A316YNL4"/>
<keyword evidence="2" id="KW-1185">Reference proteome</keyword>
<dbReference type="RefSeq" id="XP_025378165.1">
    <property type="nucleotide sequence ID" value="XM_025517967.1"/>
</dbReference>
<gene>
    <name evidence="1" type="ORF">FA10DRAFT_128529</name>
</gene>
<evidence type="ECO:0000313" key="1">
    <source>
        <dbReference type="EMBL" id="PWN90967.1"/>
    </source>
</evidence>
<dbReference type="PANTHER" id="PTHR31051">
    <property type="entry name" value="PROTEASOME ASSEMBLY CHAPERONE 3"/>
    <property type="match status" value="1"/>
</dbReference>
<evidence type="ECO:0000313" key="2">
    <source>
        <dbReference type="Proteomes" id="UP000245768"/>
    </source>
</evidence>
<dbReference type="GeneID" id="37039883"/>
<name>A0A316YNL4_9BASI</name>
<dbReference type="InterPro" id="IPR053720">
    <property type="entry name" value="Psm_Assembly_Chaperone"/>
</dbReference>
<dbReference type="InParanoid" id="A0A316YNL4"/>
<dbReference type="InterPro" id="IPR018788">
    <property type="entry name" value="Proteasome_assmbl_chp_3"/>
</dbReference>
<organism evidence="1 2">
    <name type="scientific">Acaromyces ingoldii</name>
    <dbReference type="NCBI Taxonomy" id="215250"/>
    <lineage>
        <taxon>Eukaryota</taxon>
        <taxon>Fungi</taxon>
        <taxon>Dikarya</taxon>
        <taxon>Basidiomycota</taxon>
        <taxon>Ustilaginomycotina</taxon>
        <taxon>Exobasidiomycetes</taxon>
        <taxon>Exobasidiales</taxon>
        <taxon>Cryptobasidiaceae</taxon>
        <taxon>Acaromyces</taxon>
    </lineage>
</organism>
<sequence length="227" mass="23751">MDPGPLQTLKATVSALSDADLGKGGDNLGDLLPVKTRQSSGDVSGIETEVVCTAYADRILVLVTQVGKLGCLMQANVVNPTSSTLQSSLSTMGRRYDVDLDLEEEEAAGMSEAAEGGGAQNNDLDLSNVNLTTLFGTPPPALADLYPLYAMHIAKYIVGAGGAASGHAEERPIVVGLALKTTSKGAEAQTRNGLDDNDDDEDLEVVGQGEKARFDGIMDLISRARVW</sequence>
<dbReference type="GO" id="GO:0043248">
    <property type="term" value="P:proteasome assembly"/>
    <property type="evidence" value="ECO:0007669"/>
    <property type="project" value="InterPro"/>
</dbReference>
<dbReference type="Gene3D" id="3.30.230.90">
    <property type="match status" value="1"/>
</dbReference>
<proteinExistence type="predicted"/>
<evidence type="ECO:0008006" key="3">
    <source>
        <dbReference type="Google" id="ProtNLM"/>
    </source>
</evidence>
<dbReference type="AlphaFoldDB" id="A0A316YNL4"/>
<protein>
    <recommendedName>
        <fullName evidence="3">Proteasome assembly chaperone 3</fullName>
    </recommendedName>
</protein>
<accession>A0A316YNL4</accession>